<feature type="domain" description="Reverse transcriptase zinc-binding" evidence="3">
    <location>
        <begin position="54"/>
        <end position="105"/>
    </location>
</feature>
<dbReference type="Pfam" id="PF12776">
    <property type="entry name" value="Myb_DNA-bind_3"/>
    <property type="match status" value="2"/>
</dbReference>
<name>A0A699HA22_TANCI</name>
<organism evidence="4">
    <name type="scientific">Tanacetum cinerariifolium</name>
    <name type="common">Dalmatian daisy</name>
    <name type="synonym">Chrysanthemum cinerariifolium</name>
    <dbReference type="NCBI Taxonomy" id="118510"/>
    <lineage>
        <taxon>Eukaryota</taxon>
        <taxon>Viridiplantae</taxon>
        <taxon>Streptophyta</taxon>
        <taxon>Embryophyta</taxon>
        <taxon>Tracheophyta</taxon>
        <taxon>Spermatophyta</taxon>
        <taxon>Magnoliopsida</taxon>
        <taxon>eudicotyledons</taxon>
        <taxon>Gunneridae</taxon>
        <taxon>Pentapetalae</taxon>
        <taxon>asterids</taxon>
        <taxon>campanulids</taxon>
        <taxon>Asterales</taxon>
        <taxon>Asteraceae</taxon>
        <taxon>Asteroideae</taxon>
        <taxon>Anthemideae</taxon>
        <taxon>Anthemidinae</taxon>
        <taxon>Tanacetum</taxon>
    </lineage>
</organism>
<dbReference type="PANTHER" id="PTHR46250">
    <property type="entry name" value="MYB/SANT-LIKE DNA-BINDING DOMAIN PROTEIN-RELATED"/>
    <property type="match status" value="1"/>
</dbReference>
<dbReference type="Pfam" id="PF13966">
    <property type="entry name" value="zf-RVT"/>
    <property type="match status" value="1"/>
</dbReference>
<reference evidence="4" key="1">
    <citation type="journal article" date="2019" name="Sci. Rep.">
        <title>Draft genome of Tanacetum cinerariifolium, the natural source of mosquito coil.</title>
        <authorList>
            <person name="Yamashiro T."/>
            <person name="Shiraishi A."/>
            <person name="Satake H."/>
            <person name="Nakayama K."/>
        </authorList>
    </citation>
    <scope>NUCLEOTIDE SEQUENCE</scope>
</reference>
<evidence type="ECO:0000313" key="4">
    <source>
        <dbReference type="EMBL" id="GEX65517.1"/>
    </source>
</evidence>
<gene>
    <name evidence="4" type="ORF">Tci_337492</name>
</gene>
<comment type="caution">
    <text evidence="4">The sequence shown here is derived from an EMBL/GenBank/DDBJ whole genome shotgun (WGS) entry which is preliminary data.</text>
</comment>
<evidence type="ECO:0000259" key="2">
    <source>
        <dbReference type="Pfam" id="PF12776"/>
    </source>
</evidence>
<dbReference type="AlphaFoldDB" id="A0A699HA22"/>
<dbReference type="PANTHER" id="PTHR46250:SF17">
    <property type="entry name" value="MYB_SANT-LIKE DOMAIN-CONTAINING PROTEIN"/>
    <property type="match status" value="1"/>
</dbReference>
<protein>
    <recommendedName>
        <fullName evidence="5">Myb/SANT-like domain-containing protein</fullName>
    </recommendedName>
</protein>
<feature type="region of interest" description="Disordered" evidence="1">
    <location>
        <begin position="513"/>
        <end position="570"/>
    </location>
</feature>
<feature type="non-terminal residue" evidence="4">
    <location>
        <position position="1"/>
    </location>
</feature>
<feature type="domain" description="Myb/SANT-like" evidence="2">
    <location>
        <begin position="142"/>
        <end position="241"/>
    </location>
</feature>
<accession>A0A699HA22</accession>
<dbReference type="InterPro" id="IPR026960">
    <property type="entry name" value="RVT-Znf"/>
</dbReference>
<evidence type="ECO:0000256" key="1">
    <source>
        <dbReference type="SAM" id="MobiDB-lite"/>
    </source>
</evidence>
<feature type="domain" description="Myb/SANT-like" evidence="2">
    <location>
        <begin position="368"/>
        <end position="466"/>
    </location>
</feature>
<dbReference type="InterPro" id="IPR024752">
    <property type="entry name" value="Myb/SANT-like_dom"/>
</dbReference>
<proteinExistence type="predicted"/>
<sequence>RNPRGCIEASQLMDLQNLIRGVVLSDHSDSWTWSPNISNGYYVASARHLIDSHILDRLSLNKLPSRVNLDKKGIDVDSILCPICNDDVESVNYLFFTCDMAKDLWAMLARWWELDISFCSNMAECSISPQGMASKIRNYKGWSSREEAKLVELLVDMVNNGEFVSDTGFKNGYLVHLEQQLKLHFPKSGLTGKPHIESKVKLLKKDWSTVYDMLNGPNASGFGFLGGTNILDASESVWDDYLVRNPKSTKWKTKEFPHYNELCKVFGKDRDQGNGAMNIVEIKDGANTDVQASGDDLDGTMEKNIDTQSYTNEHVEEPSSVHSGKRKSRADEEPPSFLSRKKISRVDPIVDVPSEACTPSKIRNYKGWSSREEAKLVELLVDMVNNAEFISDNGFKSGYLLHLEQQLKVHFPKSGLTGKHIESKVRTLKKDWIAVYDMLNGPNTSGFCFLGDINMLDAPESVWDDYLAHNPKLTKWKTKEFPHYYDLCMVFGKDQAQGNGAMNIVEIKDDTNIDIPDSGDGLDGTMDENIDTRSNTNDHVEEPSSVRSGKRKSRADEEPSSVRSRKEKSRVDPMVEVLSEACNILGNHLYKAATKMSREVELEEAFEIKVDMVISELSKMKSLSRMERFKAIDIITSNPRHVKIFWGLIDEEREAWVRYKLQG</sequence>
<evidence type="ECO:0008006" key="5">
    <source>
        <dbReference type="Google" id="ProtNLM"/>
    </source>
</evidence>
<feature type="region of interest" description="Disordered" evidence="1">
    <location>
        <begin position="308"/>
        <end position="338"/>
    </location>
</feature>
<evidence type="ECO:0000259" key="3">
    <source>
        <dbReference type="Pfam" id="PF13966"/>
    </source>
</evidence>
<dbReference type="EMBL" id="BKCJ010121568">
    <property type="protein sequence ID" value="GEX65517.1"/>
    <property type="molecule type" value="Genomic_DNA"/>
</dbReference>